<feature type="domain" description="Tetrapyrrole methylase" evidence="8">
    <location>
        <begin position="4"/>
        <end position="209"/>
    </location>
</feature>
<dbReference type="Pfam" id="PF00590">
    <property type="entry name" value="TP_methylase"/>
    <property type="match status" value="1"/>
</dbReference>
<evidence type="ECO:0000256" key="2">
    <source>
        <dbReference type="ARBA" id="ARBA00005879"/>
    </source>
</evidence>
<dbReference type="InterPro" id="IPR014776">
    <property type="entry name" value="4pyrrole_Mease_sub2"/>
</dbReference>
<evidence type="ECO:0000256" key="3">
    <source>
        <dbReference type="ARBA" id="ARBA00022573"/>
    </source>
</evidence>
<dbReference type="CDD" id="cd11645">
    <property type="entry name" value="Precorrin_2_C20_MT"/>
    <property type="match status" value="1"/>
</dbReference>
<dbReference type="InterPro" id="IPR035996">
    <property type="entry name" value="4pyrrol_Methylase_sf"/>
</dbReference>
<dbReference type="Gene3D" id="3.30.950.10">
    <property type="entry name" value="Methyltransferase, Cobalt-precorrin-4 Transmethylase, Domain 2"/>
    <property type="match status" value="1"/>
</dbReference>
<keyword evidence="5 9" id="KW-0808">Transferase</keyword>
<dbReference type="InterPro" id="IPR006364">
    <property type="entry name" value="CobI/CbiL/CobIJ_dom"/>
</dbReference>
<organism evidence="9 10">
    <name type="scientific">Georhizobium profundi</name>
    <dbReference type="NCBI Taxonomy" id="2341112"/>
    <lineage>
        <taxon>Bacteria</taxon>
        <taxon>Pseudomonadati</taxon>
        <taxon>Pseudomonadota</taxon>
        <taxon>Alphaproteobacteria</taxon>
        <taxon>Hyphomicrobiales</taxon>
        <taxon>Rhizobiaceae</taxon>
        <taxon>Georhizobium</taxon>
    </lineage>
</organism>
<dbReference type="RefSeq" id="WP_126009726.1">
    <property type="nucleotide sequence ID" value="NZ_CP032509.1"/>
</dbReference>
<dbReference type="Proteomes" id="UP000268192">
    <property type="component" value="Chromosome"/>
</dbReference>
<accession>A0A3Q8XN45</accession>
<dbReference type="NCBIfam" id="TIGR01467">
    <property type="entry name" value="cobI_cbiL"/>
    <property type="match status" value="1"/>
</dbReference>
<dbReference type="GO" id="GO:0030788">
    <property type="term" value="F:precorrin-2 C20-methyltransferase activity"/>
    <property type="evidence" value="ECO:0007669"/>
    <property type="project" value="UniProtKB-EC"/>
</dbReference>
<evidence type="ECO:0000256" key="1">
    <source>
        <dbReference type="ARBA" id="ARBA00004953"/>
    </source>
</evidence>
<dbReference type="PIRSF" id="PIRSF036427">
    <property type="entry name" value="Precrrn-2_mtase"/>
    <property type="match status" value="1"/>
</dbReference>
<protein>
    <submittedName>
        <fullName evidence="9">Precorrin-2 C(20)-methyltransferase</fullName>
        <ecNumber evidence="9">2.1.1.130</ecNumber>
    </submittedName>
</protein>
<comment type="similarity">
    <text evidence="2 7">Belongs to the precorrin methyltransferase family.</text>
</comment>
<evidence type="ECO:0000256" key="5">
    <source>
        <dbReference type="ARBA" id="ARBA00022679"/>
    </source>
</evidence>
<keyword evidence="3" id="KW-0169">Cobalamin biosynthesis</keyword>
<dbReference type="Gene3D" id="3.40.1010.10">
    <property type="entry name" value="Cobalt-precorrin-4 Transmethylase, Domain 1"/>
    <property type="match status" value="1"/>
</dbReference>
<dbReference type="InterPro" id="IPR012382">
    <property type="entry name" value="CobI/CbiL"/>
</dbReference>
<dbReference type="GO" id="GO:0032259">
    <property type="term" value="P:methylation"/>
    <property type="evidence" value="ECO:0007669"/>
    <property type="project" value="UniProtKB-KW"/>
</dbReference>
<dbReference type="OrthoDB" id="9804789at2"/>
<dbReference type="PANTHER" id="PTHR43467">
    <property type="entry name" value="COBALT-PRECORRIN-2 C(20)-METHYLTRANSFERASE"/>
    <property type="match status" value="1"/>
</dbReference>
<dbReference type="EMBL" id="CP032509">
    <property type="protein sequence ID" value="AZN71415.1"/>
    <property type="molecule type" value="Genomic_DNA"/>
</dbReference>
<dbReference type="InterPro" id="IPR000878">
    <property type="entry name" value="4pyrrol_Mease"/>
</dbReference>
<evidence type="ECO:0000313" key="10">
    <source>
        <dbReference type="Proteomes" id="UP000268192"/>
    </source>
</evidence>
<dbReference type="SUPFAM" id="SSF53790">
    <property type="entry name" value="Tetrapyrrole methylase"/>
    <property type="match status" value="1"/>
</dbReference>
<dbReference type="GO" id="GO:0009236">
    <property type="term" value="P:cobalamin biosynthetic process"/>
    <property type="evidence" value="ECO:0007669"/>
    <property type="project" value="UniProtKB-UniRule"/>
</dbReference>
<proteinExistence type="inferred from homology"/>
<dbReference type="AlphaFoldDB" id="A0A3Q8XN45"/>
<evidence type="ECO:0000256" key="7">
    <source>
        <dbReference type="PIRNR" id="PIRNR036427"/>
    </source>
</evidence>
<evidence type="ECO:0000313" key="9">
    <source>
        <dbReference type="EMBL" id="AZN71415.1"/>
    </source>
</evidence>
<sequence length="242" mass="25979">MSGTLYGLGVGPGDPELLTLKAYRVLTSAPVVAYPAPDSGESFARSIVAGFLKPEQREIPIIVPMRVERFPARAVYDKAAAEIGAALSAGDDVAVLCEGDPFFYGSFMYLFERLAGAHRTEIVPGVSSMVAAAAAAGRPLAARNDVLTVLPAPLDDAALRARIETADALAIIKIGRHFNRIRHLLQTLNLEAASLYLERVTLASERVLPLRAVAEDAAPYFSMILVYKGAEDWIADLTGVRR</sequence>
<dbReference type="InterPro" id="IPR014777">
    <property type="entry name" value="4pyrrole_Mease_sub1"/>
</dbReference>
<evidence type="ECO:0000259" key="8">
    <source>
        <dbReference type="Pfam" id="PF00590"/>
    </source>
</evidence>
<evidence type="ECO:0000256" key="6">
    <source>
        <dbReference type="ARBA" id="ARBA00022691"/>
    </source>
</evidence>
<dbReference type="EC" id="2.1.1.130" evidence="9"/>
<dbReference type="PANTHER" id="PTHR43467:SF2">
    <property type="entry name" value="COBALT-PRECORRIN-2 C(20)-METHYLTRANSFERASE"/>
    <property type="match status" value="1"/>
</dbReference>
<evidence type="ECO:0000256" key="4">
    <source>
        <dbReference type="ARBA" id="ARBA00022603"/>
    </source>
</evidence>
<reference evidence="9 10" key="1">
    <citation type="submission" date="2018-09" db="EMBL/GenBank/DDBJ databases">
        <title>Marinorhizobium profundi gen. nov., sp. nov., isolated from a deep-sea sediment sample from the New Britain Trench and proposal of Marinorhizobiaceae fam. nov. in the order Rhizobiales of the class Alphaproteobacteria.</title>
        <authorList>
            <person name="Cao J."/>
        </authorList>
    </citation>
    <scope>NUCLEOTIDE SEQUENCE [LARGE SCALE GENOMIC DNA]</scope>
    <source>
        <strain evidence="9 10">WS11</strain>
    </source>
</reference>
<name>A0A3Q8XN45_9HYPH</name>
<gene>
    <name evidence="9" type="primary">cobI</name>
    <name evidence="9" type="ORF">D5400_09170</name>
</gene>
<keyword evidence="4 9" id="KW-0489">Methyltransferase</keyword>
<dbReference type="UniPathway" id="UPA00148"/>
<comment type="pathway">
    <text evidence="1">Cofactor biosynthesis; adenosylcobalamin biosynthesis.</text>
</comment>
<dbReference type="KEGG" id="abaw:D5400_09170"/>
<keyword evidence="6" id="KW-0949">S-adenosyl-L-methionine</keyword>
<keyword evidence="10" id="KW-1185">Reference proteome</keyword>